<dbReference type="EMBL" id="CALNXK010000017">
    <property type="protein sequence ID" value="CAH3104857.1"/>
    <property type="molecule type" value="Genomic_DNA"/>
</dbReference>
<reference evidence="1 2" key="1">
    <citation type="submission" date="2022-05" db="EMBL/GenBank/DDBJ databases">
        <authorList>
            <consortium name="Genoscope - CEA"/>
            <person name="William W."/>
        </authorList>
    </citation>
    <scope>NUCLEOTIDE SEQUENCE [LARGE SCALE GENOMIC DNA]</scope>
</reference>
<feature type="non-terminal residue" evidence="1">
    <location>
        <position position="119"/>
    </location>
</feature>
<dbReference type="Proteomes" id="UP001159405">
    <property type="component" value="Unassembled WGS sequence"/>
</dbReference>
<comment type="caution">
    <text evidence="1">The sequence shown here is derived from an EMBL/GenBank/DDBJ whole genome shotgun (WGS) entry which is preliminary data.</text>
</comment>
<sequence>FLEKLSFHNGRNTRRLILTASFVQFGKSPQCKLSIEYKRVEVGGTVAKADLPDPTTDPCAQALLAYIIVTSFYKPSTRQKKFLSTHDVGTHVVDDDQEHHVGEGLGAAVADRSNTSAFP</sequence>
<keyword evidence="2" id="KW-1185">Reference proteome</keyword>
<name>A0ABN8ND25_9CNID</name>
<protein>
    <submittedName>
        <fullName evidence="1">Uncharacterized protein</fullName>
    </submittedName>
</protein>
<evidence type="ECO:0000313" key="1">
    <source>
        <dbReference type="EMBL" id="CAH3104857.1"/>
    </source>
</evidence>
<accession>A0ABN8ND25</accession>
<proteinExistence type="predicted"/>
<gene>
    <name evidence="1" type="ORF">PLOB_00012555</name>
</gene>
<evidence type="ECO:0000313" key="2">
    <source>
        <dbReference type="Proteomes" id="UP001159405"/>
    </source>
</evidence>
<organism evidence="1 2">
    <name type="scientific">Porites lobata</name>
    <dbReference type="NCBI Taxonomy" id="104759"/>
    <lineage>
        <taxon>Eukaryota</taxon>
        <taxon>Metazoa</taxon>
        <taxon>Cnidaria</taxon>
        <taxon>Anthozoa</taxon>
        <taxon>Hexacorallia</taxon>
        <taxon>Scleractinia</taxon>
        <taxon>Fungiina</taxon>
        <taxon>Poritidae</taxon>
        <taxon>Porites</taxon>
    </lineage>
</organism>
<feature type="non-terminal residue" evidence="1">
    <location>
        <position position="1"/>
    </location>
</feature>